<organism evidence="1 2">
    <name type="scientific">Luteipulveratus mongoliensis</name>
    <dbReference type="NCBI Taxonomy" id="571913"/>
    <lineage>
        <taxon>Bacteria</taxon>
        <taxon>Bacillati</taxon>
        <taxon>Actinomycetota</taxon>
        <taxon>Actinomycetes</taxon>
        <taxon>Micrococcales</taxon>
        <taxon>Dermacoccaceae</taxon>
        <taxon>Luteipulveratus</taxon>
    </lineage>
</organism>
<dbReference type="Proteomes" id="UP000066480">
    <property type="component" value="Chromosome"/>
</dbReference>
<sequence>MRLLLIRHGQTPANVAGSLDTTLPGPGLTELGQAQADAIPEALAGDDIGAVFASRALRARETAAPLARATGVPVLELSGMHEIQAGDVEKRTDQDSIDAYLKAMWQWTHGDLEARMPGGETGVDVLARVDASLLEVEAAGADVAAVVSHGALIRVWTTIRAGNLGAAFARNNMLGNTGVVVVEGNSTSGWVALSWMGSPLGGPGVDDADPYDGPTGHPLDA</sequence>
<protein>
    <submittedName>
        <fullName evidence="1">Histidine phosphatase</fullName>
    </submittedName>
</protein>
<dbReference type="OrthoDB" id="9793115at2"/>
<dbReference type="Gene3D" id="3.40.50.1240">
    <property type="entry name" value="Phosphoglycerate mutase-like"/>
    <property type="match status" value="1"/>
</dbReference>
<evidence type="ECO:0000313" key="2">
    <source>
        <dbReference type="Proteomes" id="UP000066480"/>
    </source>
</evidence>
<dbReference type="SMART" id="SM00855">
    <property type="entry name" value="PGAM"/>
    <property type="match status" value="1"/>
</dbReference>
<dbReference type="AlphaFoldDB" id="A0A0K1JF18"/>
<dbReference type="KEGG" id="lmoi:VV02_04615"/>
<keyword evidence="2" id="KW-1185">Reference proteome</keyword>
<dbReference type="PANTHER" id="PTHR48100:SF58">
    <property type="entry name" value="PE-PGRS FAMILY PROTEIN PE_PGRS11"/>
    <property type="match status" value="1"/>
</dbReference>
<dbReference type="CDD" id="cd07067">
    <property type="entry name" value="HP_PGM_like"/>
    <property type="match status" value="1"/>
</dbReference>
<dbReference type="InterPro" id="IPR050275">
    <property type="entry name" value="PGM_Phosphatase"/>
</dbReference>
<dbReference type="STRING" id="571913.VV02_04615"/>
<dbReference type="InterPro" id="IPR029033">
    <property type="entry name" value="His_PPase_superfam"/>
</dbReference>
<dbReference type="Pfam" id="PF00300">
    <property type="entry name" value="His_Phos_1"/>
    <property type="match status" value="1"/>
</dbReference>
<dbReference type="InterPro" id="IPR013078">
    <property type="entry name" value="His_Pase_superF_clade-1"/>
</dbReference>
<accession>A0A0K1JF18</accession>
<dbReference type="PANTHER" id="PTHR48100">
    <property type="entry name" value="BROAD-SPECIFICITY PHOSPHATASE YOR283W-RELATED"/>
    <property type="match status" value="1"/>
</dbReference>
<dbReference type="SUPFAM" id="SSF53254">
    <property type="entry name" value="Phosphoglycerate mutase-like"/>
    <property type="match status" value="1"/>
</dbReference>
<evidence type="ECO:0000313" key="1">
    <source>
        <dbReference type="EMBL" id="AKU15312.1"/>
    </source>
</evidence>
<dbReference type="PROSITE" id="PS00175">
    <property type="entry name" value="PG_MUTASE"/>
    <property type="match status" value="1"/>
</dbReference>
<name>A0A0K1JF18_9MICO</name>
<dbReference type="GO" id="GO:0016791">
    <property type="term" value="F:phosphatase activity"/>
    <property type="evidence" value="ECO:0007669"/>
    <property type="project" value="TreeGrafter"/>
</dbReference>
<dbReference type="RefSeq" id="WP_052590184.1">
    <property type="nucleotide sequence ID" value="NZ_CP011112.1"/>
</dbReference>
<dbReference type="InterPro" id="IPR001345">
    <property type="entry name" value="PG/BPGM_mutase_AS"/>
</dbReference>
<dbReference type="EMBL" id="CP011112">
    <property type="protein sequence ID" value="AKU15312.1"/>
    <property type="molecule type" value="Genomic_DNA"/>
</dbReference>
<gene>
    <name evidence="1" type="ORF">VV02_04615</name>
</gene>
<proteinExistence type="predicted"/>
<dbReference type="GO" id="GO:0005737">
    <property type="term" value="C:cytoplasm"/>
    <property type="evidence" value="ECO:0007669"/>
    <property type="project" value="TreeGrafter"/>
</dbReference>
<reference evidence="1 2" key="1">
    <citation type="submission" date="2015-03" db="EMBL/GenBank/DDBJ databases">
        <title>Luteipulveratus halotolerans sp. nov., a novel actinobacterium (Dermacoccaceae) from Sarawak, Malaysia.</title>
        <authorList>
            <person name="Juboi H."/>
            <person name="Basik A."/>
            <person name="Shamsul S.S."/>
            <person name="Arnold P."/>
            <person name="Schmitt E.K."/>
            <person name="Sanglier J.-J."/>
            <person name="Yeo T."/>
        </authorList>
    </citation>
    <scope>NUCLEOTIDE SEQUENCE [LARGE SCALE GENOMIC DNA]</scope>
    <source>
        <strain evidence="1 2">MN07-A0370</strain>
    </source>
</reference>